<dbReference type="Gene3D" id="3.40.250.10">
    <property type="entry name" value="Rhodanese-like domain"/>
    <property type="match status" value="1"/>
</dbReference>
<dbReference type="InterPro" id="IPR050229">
    <property type="entry name" value="GlpE_sulfurtransferase"/>
</dbReference>
<evidence type="ECO:0000259" key="1">
    <source>
        <dbReference type="PROSITE" id="PS50206"/>
    </source>
</evidence>
<sequence>MKNITANELEQTLEQNPTTQLIDVRETDEYAAGHIKQAKNLPLSELTERTHELEATRPLHVICLSGGRSMNASMYLEQAGFDVTNVDGGMMSWQGDITE</sequence>
<keyword evidence="3" id="KW-1185">Reference proteome</keyword>
<comment type="caution">
    <text evidence="2">The sequence shown here is derived from an EMBL/GenBank/DDBJ whole genome shotgun (WGS) entry which is preliminary data.</text>
</comment>
<accession>A0ABT6R593</accession>
<dbReference type="PANTHER" id="PTHR43031:SF17">
    <property type="entry name" value="SULFURTRANSFERASE YTWF-RELATED"/>
    <property type="match status" value="1"/>
</dbReference>
<dbReference type="EMBL" id="JASBQV010000029">
    <property type="protein sequence ID" value="MDI3236102.1"/>
    <property type="molecule type" value="Genomic_DNA"/>
</dbReference>
<dbReference type="SMART" id="SM00450">
    <property type="entry name" value="RHOD"/>
    <property type="match status" value="1"/>
</dbReference>
<proteinExistence type="predicted"/>
<dbReference type="Pfam" id="PF00581">
    <property type="entry name" value="Rhodanese"/>
    <property type="match status" value="1"/>
</dbReference>
<dbReference type="Proteomes" id="UP001243286">
    <property type="component" value="Unassembled WGS sequence"/>
</dbReference>
<feature type="domain" description="Rhodanese" evidence="1">
    <location>
        <begin position="15"/>
        <end position="98"/>
    </location>
</feature>
<reference evidence="2 3" key="1">
    <citation type="submission" date="2023-04" db="EMBL/GenBank/DDBJ databases">
        <title>Antarctic isolates genomes.</title>
        <authorList>
            <person name="Dimov S.G."/>
        </authorList>
    </citation>
    <scope>NUCLEOTIDE SEQUENCE [LARGE SCALE GENOMIC DNA]</scope>
    <source>
        <strain evidence="2 3">AL19</strain>
    </source>
</reference>
<name>A0ABT6R593_9BACL</name>
<evidence type="ECO:0000313" key="3">
    <source>
        <dbReference type="Proteomes" id="UP001243286"/>
    </source>
</evidence>
<evidence type="ECO:0000313" key="2">
    <source>
        <dbReference type="EMBL" id="MDI3236102.1"/>
    </source>
</evidence>
<protein>
    <submittedName>
        <fullName evidence="2">Rhodanese-like domain-containing protein</fullName>
    </submittedName>
</protein>
<organism evidence="2 3">
    <name type="scientific">Exiguobacterium antarcticum</name>
    <dbReference type="NCBI Taxonomy" id="132920"/>
    <lineage>
        <taxon>Bacteria</taxon>
        <taxon>Bacillati</taxon>
        <taxon>Bacillota</taxon>
        <taxon>Bacilli</taxon>
        <taxon>Bacillales</taxon>
        <taxon>Bacillales Family XII. Incertae Sedis</taxon>
        <taxon>Exiguobacterium</taxon>
    </lineage>
</organism>
<dbReference type="SUPFAM" id="SSF52821">
    <property type="entry name" value="Rhodanese/Cell cycle control phosphatase"/>
    <property type="match status" value="1"/>
</dbReference>
<dbReference type="InterPro" id="IPR036873">
    <property type="entry name" value="Rhodanese-like_dom_sf"/>
</dbReference>
<gene>
    <name evidence="2" type="ORF">QK289_13890</name>
</gene>
<dbReference type="PANTHER" id="PTHR43031">
    <property type="entry name" value="FAD-DEPENDENT OXIDOREDUCTASE"/>
    <property type="match status" value="1"/>
</dbReference>
<dbReference type="PROSITE" id="PS50206">
    <property type="entry name" value="RHODANESE_3"/>
    <property type="match status" value="1"/>
</dbReference>
<dbReference type="CDD" id="cd00158">
    <property type="entry name" value="RHOD"/>
    <property type="match status" value="1"/>
</dbReference>
<dbReference type="RefSeq" id="WP_014969349.1">
    <property type="nucleotide sequence ID" value="NZ_JANJYY010000114.1"/>
</dbReference>
<dbReference type="InterPro" id="IPR001763">
    <property type="entry name" value="Rhodanese-like_dom"/>
</dbReference>